<dbReference type="EMBL" id="BMNE01000002">
    <property type="protein sequence ID" value="GGN73643.1"/>
    <property type="molecule type" value="Genomic_DNA"/>
</dbReference>
<proteinExistence type="predicted"/>
<evidence type="ECO:0000313" key="3">
    <source>
        <dbReference type="Proteomes" id="UP000658127"/>
    </source>
</evidence>
<reference evidence="3" key="1">
    <citation type="journal article" date="2019" name="Int. J. Syst. Evol. Microbiol.">
        <title>The Global Catalogue of Microorganisms (GCM) 10K type strain sequencing project: providing services to taxonomists for standard genome sequencing and annotation.</title>
        <authorList>
            <consortium name="The Broad Institute Genomics Platform"/>
            <consortium name="The Broad Institute Genome Sequencing Center for Infectious Disease"/>
            <person name="Wu L."/>
            <person name="Ma J."/>
        </authorList>
    </citation>
    <scope>NUCLEOTIDE SEQUENCE [LARGE SCALE GENOMIC DNA]</scope>
    <source>
        <strain evidence="3">CGMCC 4.7329</strain>
    </source>
</reference>
<keyword evidence="3" id="KW-1185">Reference proteome</keyword>
<evidence type="ECO:0000256" key="1">
    <source>
        <dbReference type="SAM" id="MobiDB-lite"/>
    </source>
</evidence>
<feature type="region of interest" description="Disordered" evidence="1">
    <location>
        <begin position="1"/>
        <end position="45"/>
    </location>
</feature>
<comment type="caution">
    <text evidence="2">The sequence shown here is derived from an EMBL/GenBank/DDBJ whole genome shotgun (WGS) entry which is preliminary data.</text>
</comment>
<organism evidence="2 3">
    <name type="scientific">Nocardia rhizosphaerihabitans</name>
    <dbReference type="NCBI Taxonomy" id="1691570"/>
    <lineage>
        <taxon>Bacteria</taxon>
        <taxon>Bacillati</taxon>
        <taxon>Actinomycetota</taxon>
        <taxon>Actinomycetes</taxon>
        <taxon>Mycobacteriales</taxon>
        <taxon>Nocardiaceae</taxon>
        <taxon>Nocardia</taxon>
    </lineage>
</organism>
<evidence type="ECO:0000313" key="2">
    <source>
        <dbReference type="EMBL" id="GGN73643.1"/>
    </source>
</evidence>
<gene>
    <name evidence="2" type="ORF">GCM10011610_16330</name>
</gene>
<sequence>MVTTSSIGIRNGPLSEAGVDKRNKSLAEPGTDKLESSLNCTTSSGARNMHRIAHCPDTHPRRPLCPRHHFGVEYDWFPVEVTV</sequence>
<accession>A0ABQ2K791</accession>
<name>A0ABQ2K791_9NOCA</name>
<protein>
    <submittedName>
        <fullName evidence="2">Uncharacterized protein</fullName>
    </submittedName>
</protein>
<feature type="compositionally biased region" description="Polar residues" evidence="1">
    <location>
        <begin position="36"/>
        <end position="45"/>
    </location>
</feature>
<feature type="compositionally biased region" description="Basic and acidic residues" evidence="1">
    <location>
        <begin position="18"/>
        <end position="35"/>
    </location>
</feature>
<dbReference type="Proteomes" id="UP000658127">
    <property type="component" value="Unassembled WGS sequence"/>
</dbReference>